<comment type="caution">
    <text evidence="1">The sequence shown here is derived from an EMBL/GenBank/DDBJ whole genome shotgun (WGS) entry which is preliminary data.</text>
</comment>
<name>A0AAP7W4B1_BACMY</name>
<reference evidence="1 2" key="1">
    <citation type="submission" date="2016-12" db="EMBL/GenBank/DDBJ databases">
        <title>Genome Sequences of Twelve Sporeforming Bacillus Species Isolated from Foods.</title>
        <authorList>
            <person name="De Jong A."/>
            <person name="Holsappel S."/>
            <person name="Kuipers O.P."/>
        </authorList>
    </citation>
    <scope>NUCLEOTIDE SEQUENCE [LARGE SCALE GENOMIC DNA]</scope>
    <source>
        <strain evidence="1 2">S3E15</strain>
    </source>
</reference>
<dbReference type="KEGG" id="bmyo:BG05_5499"/>
<dbReference type="AlphaFoldDB" id="A0AAP7W4B1"/>
<dbReference type="Proteomes" id="UP000194131">
    <property type="component" value="Unassembled WGS sequence"/>
</dbReference>
<organism evidence="1 2">
    <name type="scientific">Bacillus mycoides</name>
    <dbReference type="NCBI Taxonomy" id="1405"/>
    <lineage>
        <taxon>Bacteria</taxon>
        <taxon>Bacillati</taxon>
        <taxon>Bacillota</taxon>
        <taxon>Bacilli</taxon>
        <taxon>Bacillales</taxon>
        <taxon>Bacillaceae</taxon>
        <taxon>Bacillus</taxon>
        <taxon>Bacillus cereus group</taxon>
    </lineage>
</organism>
<sequence length="122" mass="14089">MMKENSVKLNNITAWMIFNVFTMDDSFIEEIEVSCGEDIESFMKMYLNEHWNELFETKSYLRDICDASFQGIQLKASDEKEQHVCCVDLLNGARHSSVVIDMKALGDVNADKIKKIREIINS</sequence>
<protein>
    <submittedName>
        <fullName evidence="1">Uncharacterized protein</fullName>
    </submittedName>
</protein>
<evidence type="ECO:0000313" key="2">
    <source>
        <dbReference type="Proteomes" id="UP000194131"/>
    </source>
</evidence>
<dbReference type="EMBL" id="MRWU01000026">
    <property type="protein sequence ID" value="OSX89776.1"/>
    <property type="molecule type" value="Genomic_DNA"/>
</dbReference>
<proteinExistence type="predicted"/>
<gene>
    <name evidence="1" type="ORF">S3E15_02991</name>
</gene>
<accession>A0AAP7W4B1</accession>
<evidence type="ECO:0000313" key="1">
    <source>
        <dbReference type="EMBL" id="OSX89776.1"/>
    </source>
</evidence>